<organism evidence="2 3">
    <name type="scientific">Scophthalmus maximus</name>
    <name type="common">Turbot</name>
    <name type="synonym">Psetta maxima</name>
    <dbReference type="NCBI Taxonomy" id="52904"/>
    <lineage>
        <taxon>Eukaryota</taxon>
        <taxon>Metazoa</taxon>
        <taxon>Chordata</taxon>
        <taxon>Craniata</taxon>
        <taxon>Vertebrata</taxon>
        <taxon>Euteleostomi</taxon>
        <taxon>Actinopterygii</taxon>
        <taxon>Neopterygii</taxon>
        <taxon>Teleostei</taxon>
        <taxon>Neoteleostei</taxon>
        <taxon>Acanthomorphata</taxon>
        <taxon>Carangaria</taxon>
        <taxon>Pleuronectiformes</taxon>
        <taxon>Pleuronectoidei</taxon>
        <taxon>Scophthalmidae</taxon>
        <taxon>Scophthalmus</taxon>
    </lineage>
</organism>
<gene>
    <name evidence="2" type="ORF">F2P81_017264</name>
</gene>
<name>A0A6A4S860_SCOMX</name>
<comment type="caution">
    <text evidence="2">The sequence shown here is derived from an EMBL/GenBank/DDBJ whole genome shotgun (WGS) entry which is preliminary data.</text>
</comment>
<dbReference type="Proteomes" id="UP000438429">
    <property type="component" value="Unassembled WGS sequence"/>
</dbReference>
<feature type="compositionally biased region" description="Basic and acidic residues" evidence="1">
    <location>
        <begin position="13"/>
        <end position="26"/>
    </location>
</feature>
<protein>
    <submittedName>
        <fullName evidence="2">Uncharacterized protein</fullName>
    </submittedName>
</protein>
<feature type="compositionally biased region" description="Polar residues" evidence="1">
    <location>
        <begin position="27"/>
        <end position="39"/>
    </location>
</feature>
<dbReference type="AlphaFoldDB" id="A0A6A4S860"/>
<accession>A0A6A4S860</accession>
<sequence length="112" mass="12934">MFHLQEIQLGSKEGTETPRRDEERYRQSPTPIGQRSTAPTYDDIDSRRTPKYRCHIPDAKQTTKRPFKSNSMNSRHLTATASLLLRCNAECWKSNISRVLLSVKRLNANARC</sequence>
<reference evidence="2 3" key="1">
    <citation type="submission" date="2019-06" db="EMBL/GenBank/DDBJ databases">
        <title>Draft genomes of female and male turbot (Scophthalmus maximus).</title>
        <authorList>
            <person name="Xu H."/>
            <person name="Xu X.-W."/>
            <person name="Shao C."/>
            <person name="Chen S."/>
        </authorList>
    </citation>
    <scope>NUCLEOTIDE SEQUENCE [LARGE SCALE GENOMIC DNA]</scope>
    <source>
        <strain evidence="2">Ysfricsl-2016a</strain>
        <tissue evidence="2">Blood</tissue>
    </source>
</reference>
<evidence type="ECO:0000256" key="1">
    <source>
        <dbReference type="SAM" id="MobiDB-lite"/>
    </source>
</evidence>
<evidence type="ECO:0000313" key="2">
    <source>
        <dbReference type="EMBL" id="KAF0030533.1"/>
    </source>
</evidence>
<proteinExistence type="predicted"/>
<evidence type="ECO:0000313" key="3">
    <source>
        <dbReference type="Proteomes" id="UP000438429"/>
    </source>
</evidence>
<feature type="region of interest" description="Disordered" evidence="1">
    <location>
        <begin position="1"/>
        <end position="50"/>
    </location>
</feature>
<dbReference type="EMBL" id="VEVO01000015">
    <property type="protein sequence ID" value="KAF0030533.1"/>
    <property type="molecule type" value="Genomic_DNA"/>
</dbReference>